<dbReference type="GO" id="GO:0005739">
    <property type="term" value="C:mitochondrion"/>
    <property type="evidence" value="ECO:0007669"/>
    <property type="project" value="InterPro"/>
</dbReference>
<evidence type="ECO:0000313" key="1">
    <source>
        <dbReference type="EMBL" id="KAK5640125.1"/>
    </source>
</evidence>
<dbReference type="Proteomes" id="UP001329430">
    <property type="component" value="Chromosome 8"/>
</dbReference>
<sequence>MDSVKKAKNRFRQYPLILSKCRNEASNYAKCVLSKDSVNINDCEREFGIFKECLQKTARNLRTKL</sequence>
<dbReference type="PANTHER" id="PTHR34561:SF1">
    <property type="entry name" value="NADH DEHYDROGENASE [UBIQUINONE] 1 ALPHA SUBCOMPLEX ASSEMBLY FACTOR 8"/>
    <property type="match status" value="1"/>
</dbReference>
<dbReference type="AlphaFoldDB" id="A0AAN7UZX0"/>
<dbReference type="GO" id="GO:0032981">
    <property type="term" value="P:mitochondrial respiratory chain complex I assembly"/>
    <property type="evidence" value="ECO:0007669"/>
    <property type="project" value="InterPro"/>
</dbReference>
<evidence type="ECO:0008006" key="3">
    <source>
        <dbReference type="Google" id="ProtNLM"/>
    </source>
</evidence>
<dbReference type="InterPro" id="IPR034595">
    <property type="entry name" value="NDUFAF8"/>
</dbReference>
<reference evidence="1 2" key="1">
    <citation type="journal article" date="2024" name="Insects">
        <title>An Improved Chromosome-Level Genome Assembly of the Firefly Pyrocoelia pectoralis.</title>
        <authorList>
            <person name="Fu X."/>
            <person name="Meyer-Rochow V.B."/>
            <person name="Ballantyne L."/>
            <person name="Zhu X."/>
        </authorList>
    </citation>
    <scope>NUCLEOTIDE SEQUENCE [LARGE SCALE GENOMIC DNA]</scope>
    <source>
        <strain evidence="1">XCY_ONT2</strain>
    </source>
</reference>
<accession>A0AAN7UZX0</accession>
<evidence type="ECO:0000313" key="2">
    <source>
        <dbReference type="Proteomes" id="UP001329430"/>
    </source>
</evidence>
<proteinExistence type="predicted"/>
<keyword evidence="2" id="KW-1185">Reference proteome</keyword>
<dbReference type="EMBL" id="JAVRBK010000008">
    <property type="protein sequence ID" value="KAK5640125.1"/>
    <property type="molecule type" value="Genomic_DNA"/>
</dbReference>
<organism evidence="1 2">
    <name type="scientific">Pyrocoelia pectoralis</name>
    <dbReference type="NCBI Taxonomy" id="417401"/>
    <lineage>
        <taxon>Eukaryota</taxon>
        <taxon>Metazoa</taxon>
        <taxon>Ecdysozoa</taxon>
        <taxon>Arthropoda</taxon>
        <taxon>Hexapoda</taxon>
        <taxon>Insecta</taxon>
        <taxon>Pterygota</taxon>
        <taxon>Neoptera</taxon>
        <taxon>Endopterygota</taxon>
        <taxon>Coleoptera</taxon>
        <taxon>Polyphaga</taxon>
        <taxon>Elateriformia</taxon>
        <taxon>Elateroidea</taxon>
        <taxon>Lampyridae</taxon>
        <taxon>Lampyrinae</taxon>
        <taxon>Pyrocoelia</taxon>
    </lineage>
</organism>
<comment type="caution">
    <text evidence="1">The sequence shown here is derived from an EMBL/GenBank/DDBJ whole genome shotgun (WGS) entry which is preliminary data.</text>
</comment>
<protein>
    <recommendedName>
        <fullName evidence="3">IMS import disulfide relay-system CHCH-CHCH-like Cx9C domain-containing protein</fullName>
    </recommendedName>
</protein>
<dbReference type="PANTHER" id="PTHR34561">
    <property type="entry name" value="NADH DEHYDROGENASE [UBIQUINONE] 1 ALPHA SUBCOMPLEX ASSEMBLY FACTOR 8"/>
    <property type="match status" value="1"/>
</dbReference>
<gene>
    <name evidence="1" type="ORF">RI129_010936</name>
</gene>
<name>A0AAN7UZX0_9COLE</name>